<feature type="transmembrane region" description="Helical" evidence="1">
    <location>
        <begin position="21"/>
        <end position="44"/>
    </location>
</feature>
<evidence type="ECO:0000256" key="1">
    <source>
        <dbReference type="SAM" id="Phobius"/>
    </source>
</evidence>
<sequence length="241" mass="27608">MEKRVAKHGRETQHIAPMSRHNGMALTLAGLVLMPSVLVVGYWLDGRAQLVMVFLFLAAMIMALLGVLKLREPEFSFSLSSEHLHFHHKVGGWSLHWSNVVRVDQPRLSRGLDLVDLPYIGLKIRDYDEFLPLMTPRLAVHLLTEQRPLLSMALRYGAIERHELQDWLIEDSQYRSLNGQHYQGVTAMLGHRMGHLRDLYGYDLLIHESSLDREAGEFVTLLRSYVASSRAPDNAEREYSP</sequence>
<feature type="transmembrane region" description="Helical" evidence="1">
    <location>
        <begin position="50"/>
        <end position="68"/>
    </location>
</feature>
<keyword evidence="1" id="KW-0472">Membrane</keyword>
<name>A0A1Y0D8V7_9GAMM</name>
<dbReference type="EMBL" id="CP021377">
    <property type="protein sequence ID" value="ART83714.1"/>
    <property type="molecule type" value="Genomic_DNA"/>
</dbReference>
<dbReference type="KEGG" id="opf:CBP31_14615"/>
<proteinExistence type="predicted"/>
<keyword evidence="1" id="KW-1133">Transmembrane helix</keyword>
<accession>A0A1Y0D8V7</accession>
<dbReference type="Proteomes" id="UP000243937">
    <property type="component" value="Chromosome"/>
</dbReference>
<keyword evidence="3" id="KW-1185">Reference proteome</keyword>
<dbReference type="InterPro" id="IPR021367">
    <property type="entry name" value="DUF2982"/>
</dbReference>
<dbReference type="Pfam" id="PF11201">
    <property type="entry name" value="DUF2982"/>
    <property type="match status" value="1"/>
</dbReference>
<evidence type="ECO:0008006" key="4">
    <source>
        <dbReference type="Google" id="ProtNLM"/>
    </source>
</evidence>
<evidence type="ECO:0000313" key="3">
    <source>
        <dbReference type="Proteomes" id="UP000243937"/>
    </source>
</evidence>
<reference evidence="2 3" key="1">
    <citation type="journal article" date="2014" name="Int. J. Syst. Evol. Microbiol.">
        <title>Oceanisphaera profunda sp. nov., a marine bacterium isolated from deep-sea sediment, and emended description of the genus Oceanisphaera.</title>
        <authorList>
            <person name="Xu Z."/>
            <person name="Zhang X.Y."/>
            <person name="Su H.N."/>
            <person name="Yu Z.C."/>
            <person name="Liu C."/>
            <person name="Li H."/>
            <person name="Chen X.L."/>
            <person name="Song X.Y."/>
            <person name="Xie B.B."/>
            <person name="Qin Q.L."/>
            <person name="Zhou B.C."/>
            <person name="Shi M."/>
            <person name="Huang Y."/>
            <person name="Zhang Y.Z."/>
        </authorList>
    </citation>
    <scope>NUCLEOTIDE SEQUENCE [LARGE SCALE GENOMIC DNA]</scope>
    <source>
        <strain evidence="2 3">SM1222</strain>
    </source>
</reference>
<dbReference type="AlphaFoldDB" id="A0A1Y0D8V7"/>
<gene>
    <name evidence="2" type="ORF">CBP31_14615</name>
</gene>
<protein>
    <recommendedName>
        <fullName evidence="4">DUF2982 domain-containing protein</fullName>
    </recommendedName>
</protein>
<dbReference type="OrthoDB" id="7061905at2"/>
<organism evidence="2 3">
    <name type="scientific">Oceanisphaera profunda</name>
    <dbReference type="NCBI Taxonomy" id="1416627"/>
    <lineage>
        <taxon>Bacteria</taxon>
        <taxon>Pseudomonadati</taxon>
        <taxon>Pseudomonadota</taxon>
        <taxon>Gammaproteobacteria</taxon>
        <taxon>Aeromonadales</taxon>
        <taxon>Aeromonadaceae</taxon>
        <taxon>Oceanisphaera</taxon>
    </lineage>
</organism>
<keyword evidence="1" id="KW-0812">Transmembrane</keyword>
<evidence type="ECO:0000313" key="2">
    <source>
        <dbReference type="EMBL" id="ART83714.1"/>
    </source>
</evidence>